<dbReference type="GO" id="GO:0006298">
    <property type="term" value="P:mismatch repair"/>
    <property type="evidence" value="ECO:0007669"/>
    <property type="project" value="InterPro"/>
</dbReference>
<dbReference type="Gene3D" id="3.30.420.110">
    <property type="entry name" value="MutS, connector domain"/>
    <property type="match status" value="1"/>
</dbReference>
<sequence>MKNLESARGEDELNRIEYALDEGGELDSRHPEFFEVFNAEIHLQHQRLCIRRTCVKVGERKRVEQRPVHIRSTDSERDEEAPNPEDLLPRLVQQPHGAFLDFVHLQRTRFLDSARKYSTLAHRTDTWVRFRSSVHIFISLTFHIKFYISNSINKTVSAIAVVEGRGQARGEIGIAALDLRNPQLTLAQFSDTSTYVKTITTVAFFEPLEVTSGIDMILIPHTAWEGSLKTPLVETLTNRFPRVTKSAVHRRFFNETKGMHFFLHLCAPEYAHIKIVIMQK</sequence>
<dbReference type="AlphaFoldDB" id="A0A7R8ZZU5"/>
<organism evidence="1">
    <name type="scientific">Darwinula stevensoni</name>
    <dbReference type="NCBI Taxonomy" id="69355"/>
    <lineage>
        <taxon>Eukaryota</taxon>
        <taxon>Metazoa</taxon>
        <taxon>Ecdysozoa</taxon>
        <taxon>Arthropoda</taxon>
        <taxon>Crustacea</taxon>
        <taxon>Oligostraca</taxon>
        <taxon>Ostracoda</taxon>
        <taxon>Podocopa</taxon>
        <taxon>Podocopida</taxon>
        <taxon>Darwinulocopina</taxon>
        <taxon>Darwinuloidea</taxon>
        <taxon>Darwinulidae</taxon>
        <taxon>Darwinula</taxon>
    </lineage>
</organism>
<dbReference type="Proteomes" id="UP000677054">
    <property type="component" value="Unassembled WGS sequence"/>
</dbReference>
<keyword evidence="2" id="KW-1185">Reference proteome</keyword>
<dbReference type="GO" id="GO:0030983">
    <property type="term" value="F:mismatched DNA binding"/>
    <property type="evidence" value="ECO:0007669"/>
    <property type="project" value="InterPro"/>
</dbReference>
<dbReference type="EMBL" id="LR899878">
    <property type="protein sequence ID" value="CAD7243071.1"/>
    <property type="molecule type" value="Genomic_DNA"/>
</dbReference>
<reference evidence="1" key="1">
    <citation type="submission" date="2020-11" db="EMBL/GenBank/DDBJ databases">
        <authorList>
            <person name="Tran Van P."/>
        </authorList>
    </citation>
    <scope>NUCLEOTIDE SEQUENCE</scope>
</reference>
<dbReference type="GO" id="GO:0005524">
    <property type="term" value="F:ATP binding"/>
    <property type="evidence" value="ECO:0007669"/>
    <property type="project" value="InterPro"/>
</dbReference>
<dbReference type="InterPro" id="IPR036678">
    <property type="entry name" value="MutS_con_dom_sf"/>
</dbReference>
<evidence type="ECO:0000313" key="2">
    <source>
        <dbReference type="Proteomes" id="UP000677054"/>
    </source>
</evidence>
<protein>
    <submittedName>
        <fullName evidence="1">Uncharacterized protein</fullName>
    </submittedName>
</protein>
<proteinExistence type="predicted"/>
<name>A0A7R8ZZU5_9CRUS</name>
<gene>
    <name evidence="1" type="ORF">DSTB1V02_LOCUS3006</name>
</gene>
<accession>A0A7R8ZZU5</accession>
<dbReference type="EMBL" id="CAJPEV010000361">
    <property type="protein sequence ID" value="CAG0884460.1"/>
    <property type="molecule type" value="Genomic_DNA"/>
</dbReference>
<evidence type="ECO:0000313" key="1">
    <source>
        <dbReference type="EMBL" id="CAD7243071.1"/>
    </source>
</evidence>
<dbReference type="OrthoDB" id="10252754at2759"/>